<feature type="signal peptide" evidence="8">
    <location>
        <begin position="1"/>
        <end position="27"/>
    </location>
</feature>
<dbReference type="InterPro" id="IPR039426">
    <property type="entry name" value="TonB-dep_rcpt-like"/>
</dbReference>
<keyword evidence="4 7" id="KW-0812">Transmembrane</keyword>
<evidence type="ECO:0000256" key="5">
    <source>
        <dbReference type="ARBA" id="ARBA00023136"/>
    </source>
</evidence>
<dbReference type="SUPFAM" id="SSF56935">
    <property type="entry name" value="Porins"/>
    <property type="match status" value="1"/>
</dbReference>
<dbReference type="AlphaFoldDB" id="A0A1I0R711"/>
<evidence type="ECO:0000256" key="3">
    <source>
        <dbReference type="ARBA" id="ARBA00022452"/>
    </source>
</evidence>
<evidence type="ECO:0000313" key="10">
    <source>
        <dbReference type="EMBL" id="SEW36316.1"/>
    </source>
</evidence>
<protein>
    <submittedName>
        <fullName evidence="10">TonB-linked outer membrane protein, SusC/RagA family</fullName>
    </submittedName>
</protein>
<accession>A0A1I0R711</accession>
<keyword evidence="5 7" id="KW-0472">Membrane</keyword>
<dbReference type="GO" id="GO:0009279">
    <property type="term" value="C:cell outer membrane"/>
    <property type="evidence" value="ECO:0007669"/>
    <property type="project" value="UniProtKB-SubCell"/>
</dbReference>
<dbReference type="InterPro" id="IPR036942">
    <property type="entry name" value="Beta-barrel_TonB_sf"/>
</dbReference>
<keyword evidence="2 7" id="KW-0813">Transport</keyword>
<dbReference type="STRING" id="29529.SAMN04488122_2374"/>
<evidence type="ECO:0000313" key="11">
    <source>
        <dbReference type="Proteomes" id="UP000199310"/>
    </source>
</evidence>
<dbReference type="InterPro" id="IPR037066">
    <property type="entry name" value="Plug_dom_sf"/>
</dbReference>
<dbReference type="NCBIfam" id="TIGR04056">
    <property type="entry name" value="OMP_RagA_SusC"/>
    <property type="match status" value="1"/>
</dbReference>
<evidence type="ECO:0000256" key="6">
    <source>
        <dbReference type="ARBA" id="ARBA00023237"/>
    </source>
</evidence>
<keyword evidence="6 7" id="KW-0998">Cell outer membrane</keyword>
<dbReference type="RefSeq" id="WP_177192124.1">
    <property type="nucleotide sequence ID" value="NZ_FOJG01000001.1"/>
</dbReference>
<organism evidence="10 11">
    <name type="scientific">Chitinophaga arvensicola</name>
    <dbReference type="NCBI Taxonomy" id="29529"/>
    <lineage>
        <taxon>Bacteria</taxon>
        <taxon>Pseudomonadati</taxon>
        <taxon>Bacteroidota</taxon>
        <taxon>Chitinophagia</taxon>
        <taxon>Chitinophagales</taxon>
        <taxon>Chitinophagaceae</taxon>
        <taxon>Chitinophaga</taxon>
    </lineage>
</organism>
<keyword evidence="8" id="KW-0732">Signal</keyword>
<dbReference type="InterPro" id="IPR012910">
    <property type="entry name" value="Plug_dom"/>
</dbReference>
<evidence type="ECO:0000256" key="7">
    <source>
        <dbReference type="PROSITE-ProRule" id="PRU01360"/>
    </source>
</evidence>
<evidence type="ECO:0000256" key="1">
    <source>
        <dbReference type="ARBA" id="ARBA00004571"/>
    </source>
</evidence>
<dbReference type="Proteomes" id="UP000199310">
    <property type="component" value="Unassembled WGS sequence"/>
</dbReference>
<dbReference type="InterPro" id="IPR023996">
    <property type="entry name" value="TonB-dep_OMP_SusC/RagA"/>
</dbReference>
<comment type="similarity">
    <text evidence="7">Belongs to the TonB-dependent receptor family.</text>
</comment>
<evidence type="ECO:0000259" key="9">
    <source>
        <dbReference type="Pfam" id="PF07715"/>
    </source>
</evidence>
<proteinExistence type="inferred from homology"/>
<gene>
    <name evidence="10" type="ORF">SAMN04488122_2374</name>
</gene>
<name>A0A1I0R711_9BACT</name>
<evidence type="ECO:0000256" key="4">
    <source>
        <dbReference type="ARBA" id="ARBA00022692"/>
    </source>
</evidence>
<keyword evidence="3 7" id="KW-1134">Transmembrane beta strand</keyword>
<comment type="subcellular location">
    <subcellularLocation>
        <location evidence="1 7">Cell outer membrane</location>
        <topology evidence="1 7">Multi-pass membrane protein</topology>
    </subcellularLocation>
</comment>
<reference evidence="11" key="1">
    <citation type="submission" date="2016-10" db="EMBL/GenBank/DDBJ databases">
        <authorList>
            <person name="Varghese N."/>
            <person name="Submissions S."/>
        </authorList>
    </citation>
    <scope>NUCLEOTIDE SEQUENCE [LARGE SCALE GENOMIC DNA]</scope>
    <source>
        <strain evidence="11">DSM 3695</strain>
    </source>
</reference>
<feature type="chain" id="PRO_5011629292" evidence="8">
    <location>
        <begin position="28"/>
        <end position="999"/>
    </location>
</feature>
<feature type="domain" description="TonB-dependent receptor plug" evidence="9">
    <location>
        <begin position="71"/>
        <end position="204"/>
    </location>
</feature>
<dbReference type="Gene3D" id="2.40.170.20">
    <property type="entry name" value="TonB-dependent receptor, beta-barrel domain"/>
    <property type="match status" value="1"/>
</dbReference>
<sequence>MKYFYFFLHRGIYFFAAMCLVTNSAEAQNVLFKNKKDTTGVNADSLAFSKVKSTRRDSMGYFPNNELFLRRSVNGAVSAVDISEVKKLPYTSIDQMLIGRVTGVDVRTPSAEPGKRNSVFIRGTSSLLLSNRDLFYAQPTYVVDGVPLIMEHAFAYDIQRFDFNRMGTETNLLGFLDINDIESIEVLKDFAASAKYGPNAANGVINIVTKAPRVGQMKVSVNAYAGLSLKPVVDAVNGRYESDFRLPFYQKYADEKQWGNFPRYLADSSQSRYFGPANWDDLFFRNGLTEGIQASVSGGTPYASFRFSLGQSSQQGVYDKTGIKRYDINFGINIQPLKGLVITTDIAVANQGRKRNEFIRDRAGDEDYLFNYDAPLSPNKEYLQQYYTDLDNVINRNKNNSARIIANAKYSFLSHFTWNTRFAIDYGQNFRDFFVPTALGEGNSYVSNYDGLNRRLVLDNSLQFEKTFPGKHHLDITLGQYGQWDKWRYDYGRAYKGSSDYVKIYQPGNDDFKEGRFGNFRLMFNTKDFTQSRLASFYTNIGYNYNQKYFVSLYVRRDGTSYLDANNRWLVSPTLSASWKVHKEDFLKESAWLSNLNVRASWGRVGRLMMDEMYSGGPVYNVDAGWNGVPNMSTYNAFPAINAGYTTGYVVPGTSWPVVEQLNGGIDIGLFHDRVRASLDVYAKTDRNLVLKVPTLEEEGYTGIVKNGMDIRNYGYELAIDADVVKGKKFQWTTGINLYTNQNKLMALPDGLTDLVINDRRFLVGKPTDRYWLLINEGIYNSDAEVPVNPKTGKKMSYQGVTLKKGDPKWADLDGNFDINDRDRVMKGRLSPAVTGGFTNTFHYGNWDLNILLNYSFGRKLINQALADRFDFANREAIDDPKSIKEISWWSKVEGDYSKIPSYNPWSAVYAYQPNQTLFLEDGSFVKLRALTLAYNMRSEWMKRSGIEYLRIYATGNNLLTWTKYKGGDPEAVSYFGYDEGYYNWAAPRTFTVGFNFQF</sequence>
<dbReference type="Gene3D" id="2.170.130.10">
    <property type="entry name" value="TonB-dependent receptor, plug domain"/>
    <property type="match status" value="1"/>
</dbReference>
<dbReference type="EMBL" id="FOJG01000001">
    <property type="protein sequence ID" value="SEW36316.1"/>
    <property type="molecule type" value="Genomic_DNA"/>
</dbReference>
<evidence type="ECO:0000256" key="2">
    <source>
        <dbReference type="ARBA" id="ARBA00022448"/>
    </source>
</evidence>
<dbReference type="Pfam" id="PF07715">
    <property type="entry name" value="Plug"/>
    <property type="match status" value="1"/>
</dbReference>
<keyword evidence="11" id="KW-1185">Reference proteome</keyword>
<dbReference type="PROSITE" id="PS52016">
    <property type="entry name" value="TONB_DEPENDENT_REC_3"/>
    <property type="match status" value="1"/>
</dbReference>
<evidence type="ECO:0000256" key="8">
    <source>
        <dbReference type="SAM" id="SignalP"/>
    </source>
</evidence>